<dbReference type="Pfam" id="PF21036">
    <property type="entry name" value="EryCIII-like_N"/>
    <property type="match status" value="1"/>
</dbReference>
<keyword evidence="2" id="KW-0328">Glycosyltransferase</keyword>
<dbReference type="InterPro" id="IPR002213">
    <property type="entry name" value="UDP_glucos_trans"/>
</dbReference>
<dbReference type="CDD" id="cd03784">
    <property type="entry name" value="GT1_Gtf-like"/>
    <property type="match status" value="1"/>
</dbReference>
<reference evidence="7" key="1">
    <citation type="journal article" date="2019" name="Int. J. Syst. Evol. Microbiol.">
        <title>The Global Catalogue of Microorganisms (GCM) 10K type strain sequencing project: providing services to taxonomists for standard genome sequencing and annotation.</title>
        <authorList>
            <consortium name="The Broad Institute Genomics Platform"/>
            <consortium name="The Broad Institute Genome Sequencing Center for Infectious Disease"/>
            <person name="Wu L."/>
            <person name="Ma J."/>
        </authorList>
    </citation>
    <scope>NUCLEOTIDE SEQUENCE [LARGE SCALE GENOMIC DNA]</scope>
    <source>
        <strain evidence="7">JCM 9687</strain>
    </source>
</reference>
<name>A0ABP6RLJ5_9PSEU</name>
<evidence type="ECO:0000259" key="5">
    <source>
        <dbReference type="Pfam" id="PF21036"/>
    </source>
</evidence>
<dbReference type="PANTHER" id="PTHR48050">
    <property type="entry name" value="STEROL 3-BETA-GLUCOSYLTRANSFERASE"/>
    <property type="match status" value="1"/>
</dbReference>
<dbReference type="InterPro" id="IPR048284">
    <property type="entry name" value="EryCIII-like_N"/>
</dbReference>
<dbReference type="Gene3D" id="3.40.50.2000">
    <property type="entry name" value="Glycogen Phosphorylase B"/>
    <property type="match status" value="2"/>
</dbReference>
<dbReference type="PANTHER" id="PTHR48050:SF13">
    <property type="entry name" value="STEROL 3-BETA-GLUCOSYLTRANSFERASE UGT80A2"/>
    <property type="match status" value="1"/>
</dbReference>
<evidence type="ECO:0000256" key="2">
    <source>
        <dbReference type="ARBA" id="ARBA00022676"/>
    </source>
</evidence>
<gene>
    <name evidence="6" type="ORF">GCM10020366_20800</name>
</gene>
<feature type="domain" description="Erythromycin biosynthesis protein CIII-like C-terminal" evidence="4">
    <location>
        <begin position="268"/>
        <end position="408"/>
    </location>
</feature>
<comment type="similarity">
    <text evidence="1">Belongs to the glycosyltransferase 28 family.</text>
</comment>
<keyword evidence="7" id="KW-1185">Reference proteome</keyword>
<comment type="caution">
    <text evidence="6">The sequence shown here is derived from an EMBL/GenBank/DDBJ whole genome shotgun (WGS) entry which is preliminary data.</text>
</comment>
<sequence>MRVLFAVSAWPGHYFPLVPLGWALRAAGHDVRVLCAESEVDPVSRAGLTPVPVLRGLDLLLGARLINLLGAHRGNWPYPAPPLHPRTGEPLDLASFDFGAWHEELRPVLLEHATRSTDAAVSYARDWRPDLVVHDLMSVEGPLVAKVTGVPDVLQLWGPVGTGDDYSPVGGGAPEPAVPVDTSGAFARYGVGEMGFHHVDHVLDPCPAQLRPNGPEPRIPSRYVPYNGPGSAPLDVPPRGGRPRVCVVWGRSATRTFGATVNKMPQVVAAATGLGCEVLLLASPADARECGPLPESVHVRTDLPLSLALPGCDAVVHYGGGGATMTSVVAGVPQLALPCGFDQTLMARRITGSGAGLDIPNWEADAEGIGGALHRLLTEPAFTGSAAEVASSANELPAPAEAVLALRDLVAGG</sequence>
<dbReference type="Proteomes" id="UP001500483">
    <property type="component" value="Unassembled WGS sequence"/>
</dbReference>
<protein>
    <submittedName>
        <fullName evidence="6">DUF1205 domain-containing protein</fullName>
    </submittedName>
</protein>
<feature type="domain" description="Erythromycin biosynthesis protein CIII-like N-terminal" evidence="5">
    <location>
        <begin position="22"/>
        <end position="249"/>
    </location>
</feature>
<evidence type="ECO:0000256" key="3">
    <source>
        <dbReference type="ARBA" id="ARBA00022679"/>
    </source>
</evidence>
<dbReference type="EMBL" id="BAAAYK010000038">
    <property type="protein sequence ID" value="GAA3356509.1"/>
    <property type="molecule type" value="Genomic_DNA"/>
</dbReference>
<evidence type="ECO:0000313" key="6">
    <source>
        <dbReference type="EMBL" id="GAA3356509.1"/>
    </source>
</evidence>
<keyword evidence="3" id="KW-0808">Transferase</keyword>
<dbReference type="SUPFAM" id="SSF53756">
    <property type="entry name" value="UDP-Glycosyltransferase/glycogen phosphorylase"/>
    <property type="match status" value="1"/>
</dbReference>
<dbReference type="Pfam" id="PF06722">
    <property type="entry name" value="EryCIII-like_C"/>
    <property type="match status" value="1"/>
</dbReference>
<evidence type="ECO:0000256" key="1">
    <source>
        <dbReference type="ARBA" id="ARBA00006962"/>
    </source>
</evidence>
<organism evidence="6 7">
    <name type="scientific">Saccharopolyspora gregorii</name>
    <dbReference type="NCBI Taxonomy" id="33914"/>
    <lineage>
        <taxon>Bacteria</taxon>
        <taxon>Bacillati</taxon>
        <taxon>Actinomycetota</taxon>
        <taxon>Actinomycetes</taxon>
        <taxon>Pseudonocardiales</taxon>
        <taxon>Pseudonocardiaceae</taxon>
        <taxon>Saccharopolyspora</taxon>
    </lineage>
</organism>
<evidence type="ECO:0000313" key="7">
    <source>
        <dbReference type="Proteomes" id="UP001500483"/>
    </source>
</evidence>
<dbReference type="InterPro" id="IPR050426">
    <property type="entry name" value="Glycosyltransferase_28"/>
</dbReference>
<accession>A0ABP6RLJ5</accession>
<proteinExistence type="inferred from homology"/>
<evidence type="ECO:0000259" key="4">
    <source>
        <dbReference type="Pfam" id="PF06722"/>
    </source>
</evidence>
<dbReference type="RefSeq" id="WP_258348169.1">
    <property type="nucleotide sequence ID" value="NZ_BAAAYK010000038.1"/>
</dbReference>
<dbReference type="InterPro" id="IPR010610">
    <property type="entry name" value="EryCIII-like_C"/>
</dbReference>